<accession>U3A7A2</accession>
<feature type="signal peptide" evidence="1">
    <location>
        <begin position="1"/>
        <end position="19"/>
    </location>
</feature>
<dbReference type="SUPFAM" id="SSF48452">
    <property type="entry name" value="TPR-like"/>
    <property type="match status" value="1"/>
</dbReference>
<dbReference type="KEGG" id="ntd:EGO55_07280"/>
<dbReference type="RefSeq" id="WP_021691451.1">
    <property type="nucleotide sequence ID" value="NZ_BASZ01000010.1"/>
</dbReference>
<dbReference type="Proteomes" id="UP000016568">
    <property type="component" value="Unassembled WGS sequence"/>
</dbReference>
<dbReference type="AlphaFoldDB" id="U3A7A2"/>
<keyword evidence="3" id="KW-1185">Reference proteome</keyword>
<reference evidence="2 3" key="1">
    <citation type="submission" date="2013-09" db="EMBL/GenBank/DDBJ databases">
        <title>Whole genome shotgun sequence of Novosphingobium tardaugens NBRC 16725.</title>
        <authorList>
            <person name="Isaki S."/>
            <person name="Hosoyama A."/>
            <person name="Tsuchikane K."/>
            <person name="Katsumata H."/>
            <person name="Ando Y."/>
            <person name="Yamazaki S."/>
            <person name="Fujita N."/>
        </authorList>
    </citation>
    <scope>NUCLEOTIDE SEQUENCE [LARGE SCALE GENOMIC DNA]</scope>
    <source>
        <strain evidence="2 3">NBRC 16725</strain>
    </source>
</reference>
<keyword evidence="1" id="KW-0732">Signal</keyword>
<gene>
    <name evidence="2" type="ORF">NT2_10_00780</name>
</gene>
<name>U3A7A2_9SPHN</name>
<evidence type="ECO:0000313" key="3">
    <source>
        <dbReference type="Proteomes" id="UP000016568"/>
    </source>
</evidence>
<comment type="caution">
    <text evidence="2">The sequence shown here is derived from an EMBL/GenBank/DDBJ whole genome shotgun (WGS) entry which is preliminary data.</text>
</comment>
<proteinExistence type="predicted"/>
<dbReference type="InterPro" id="IPR011990">
    <property type="entry name" value="TPR-like_helical_dom_sf"/>
</dbReference>
<sequence>MRFLALLCAFLCLPGVAQAKWMEASSDHFVVYAEASEASVRKFSEQLESFHAAMVFLTGANTLVPSPSNRVTVYVVGSGRQVRALMEGDNALVAGFYRPRAGGSIAVVSRITPGGEKLDFSMIALLHEYAHHFMIASSTFPVPSWLTEGSAEYYSSASFERDGHIKIGMPAYHRAGELSYSRDVTVEELLDPAVRQKKQSGMHDAFYGKSWLFYHYLQSEPGQGEKLKTYYDLLVRGKKPREAGLEAFGDFKVLEKELDRYLARSSIMTLRLPPDKLKTGPIAVRALGEGEGEVMPYVIRSRVGVTPEMADKVVPPVREIAARYPADAAVQTALAEAEFDAGNDQAAIAAADAALAIDPKRVNAYVQKGYALFRMAGDGGKGVTFQDARKPFIALNKLENDHPLPLYYYYRGFVEQGTTPPDVAIHGLERAVELAPFDYGLRMTLAMQQIGAGDWARARANLGPIAYNPHGGAYADRVRSALERLDTPGWNGSRAEIMALIGGDDVPAEEAPPHL</sequence>
<evidence type="ECO:0000313" key="2">
    <source>
        <dbReference type="EMBL" id="GAD50633.1"/>
    </source>
</evidence>
<dbReference type="EMBL" id="BASZ01000010">
    <property type="protein sequence ID" value="GAD50633.1"/>
    <property type="molecule type" value="Genomic_DNA"/>
</dbReference>
<dbReference type="Gene3D" id="1.25.40.10">
    <property type="entry name" value="Tetratricopeptide repeat domain"/>
    <property type="match status" value="1"/>
</dbReference>
<evidence type="ECO:0008006" key="4">
    <source>
        <dbReference type="Google" id="ProtNLM"/>
    </source>
</evidence>
<dbReference type="eggNOG" id="COG5010">
    <property type="taxonomic scope" value="Bacteria"/>
</dbReference>
<feature type="chain" id="PRO_5030177896" description="DUF1570 domain-containing protein" evidence="1">
    <location>
        <begin position="20"/>
        <end position="515"/>
    </location>
</feature>
<organism evidence="2 3">
    <name type="scientific">Caenibius tardaugens NBRC 16725</name>
    <dbReference type="NCBI Taxonomy" id="1219035"/>
    <lineage>
        <taxon>Bacteria</taxon>
        <taxon>Pseudomonadati</taxon>
        <taxon>Pseudomonadota</taxon>
        <taxon>Alphaproteobacteria</taxon>
        <taxon>Sphingomonadales</taxon>
        <taxon>Erythrobacteraceae</taxon>
        <taxon>Caenibius</taxon>
    </lineage>
</organism>
<dbReference type="OrthoDB" id="5523615at2"/>
<evidence type="ECO:0000256" key="1">
    <source>
        <dbReference type="SAM" id="SignalP"/>
    </source>
</evidence>
<protein>
    <recommendedName>
        <fullName evidence="4">DUF1570 domain-containing protein</fullName>
    </recommendedName>
</protein>